<keyword evidence="1" id="KW-0472">Membrane</keyword>
<keyword evidence="3" id="KW-0489">Methyltransferase</keyword>
<keyword evidence="1" id="KW-1133">Transmembrane helix</keyword>
<feature type="domain" description="Methyltransferase type 12" evidence="2">
    <location>
        <begin position="124"/>
        <end position="245"/>
    </location>
</feature>
<evidence type="ECO:0000313" key="4">
    <source>
        <dbReference type="Proteomes" id="UP000693970"/>
    </source>
</evidence>
<feature type="transmembrane region" description="Helical" evidence="1">
    <location>
        <begin position="12"/>
        <end position="29"/>
    </location>
</feature>
<gene>
    <name evidence="3" type="ORF">IV203_002066</name>
</gene>
<dbReference type="OrthoDB" id="66144at2759"/>
<evidence type="ECO:0000259" key="2">
    <source>
        <dbReference type="Pfam" id="PF08242"/>
    </source>
</evidence>
<dbReference type="Proteomes" id="UP000693970">
    <property type="component" value="Unassembled WGS sequence"/>
</dbReference>
<evidence type="ECO:0000313" key="3">
    <source>
        <dbReference type="EMBL" id="KAG7357378.1"/>
    </source>
</evidence>
<dbReference type="GO" id="GO:0032259">
    <property type="term" value="P:methylation"/>
    <property type="evidence" value="ECO:0007669"/>
    <property type="project" value="UniProtKB-KW"/>
</dbReference>
<accession>A0A9K3L9M8</accession>
<evidence type="ECO:0000256" key="1">
    <source>
        <dbReference type="SAM" id="Phobius"/>
    </source>
</evidence>
<dbReference type="Pfam" id="PF08242">
    <property type="entry name" value="Methyltransf_12"/>
    <property type="match status" value="1"/>
</dbReference>
<dbReference type="PANTHER" id="PTHR43591">
    <property type="entry name" value="METHYLTRANSFERASE"/>
    <property type="match status" value="1"/>
</dbReference>
<dbReference type="EMBL" id="JAGRRH010000015">
    <property type="protein sequence ID" value="KAG7357378.1"/>
    <property type="molecule type" value="Genomic_DNA"/>
</dbReference>
<organism evidence="3 4">
    <name type="scientific">Nitzschia inconspicua</name>
    <dbReference type="NCBI Taxonomy" id="303405"/>
    <lineage>
        <taxon>Eukaryota</taxon>
        <taxon>Sar</taxon>
        <taxon>Stramenopiles</taxon>
        <taxon>Ochrophyta</taxon>
        <taxon>Bacillariophyta</taxon>
        <taxon>Bacillariophyceae</taxon>
        <taxon>Bacillariophycidae</taxon>
        <taxon>Bacillariales</taxon>
        <taxon>Bacillariaceae</taxon>
        <taxon>Nitzschia</taxon>
    </lineage>
</organism>
<keyword evidence="4" id="KW-1185">Reference proteome</keyword>
<sequence>MIQRRPLEERRGVIPVSAIVLFITAFTIAKSNALLTKPSSVPTSMLSKIISGNRSFLRMMTKVSSPCLWSVPVKTDSQWDVDLYQQQHSYVWKYGSSLLDVLEKELDNSIVACQQDPSNRFRILDVGCGSGELTKELFLRVNSKLNDATKERNSCHLQVVGIDFDETMVQRAQKENSMNQKLVFFQSDVCQLSPIATFPATETNTAAETLGQFDAIVSNACLHWVHDADAGVAAMSSVLKPNGKLVVEFGGAGNVGAIVQATAQVMQKRQPGNDRGSVPFRPWYFPSIGEYTTILEKHGIEVTSAVLYDRPTPLDDGKNGMKNWLNMFGGPLLDDFIESSSASVSREDVIAEIVDLLRPTLYSDSEAQWLADYRRIRVVGQKK</sequence>
<dbReference type="GO" id="GO:0008168">
    <property type="term" value="F:methyltransferase activity"/>
    <property type="evidence" value="ECO:0007669"/>
    <property type="project" value="UniProtKB-KW"/>
</dbReference>
<reference evidence="3" key="1">
    <citation type="journal article" date="2021" name="Sci. Rep.">
        <title>Diploid genomic architecture of Nitzschia inconspicua, an elite biomass production diatom.</title>
        <authorList>
            <person name="Oliver A."/>
            <person name="Podell S."/>
            <person name="Pinowska A."/>
            <person name="Traller J.C."/>
            <person name="Smith S.R."/>
            <person name="McClure R."/>
            <person name="Beliaev A."/>
            <person name="Bohutskyi P."/>
            <person name="Hill E.A."/>
            <person name="Rabines A."/>
            <person name="Zheng H."/>
            <person name="Allen L.Z."/>
            <person name="Kuo A."/>
            <person name="Grigoriev I.V."/>
            <person name="Allen A.E."/>
            <person name="Hazlebeck D."/>
            <person name="Allen E.E."/>
        </authorList>
    </citation>
    <scope>NUCLEOTIDE SEQUENCE</scope>
    <source>
        <strain evidence="3">Hildebrandi</strain>
    </source>
</reference>
<comment type="caution">
    <text evidence="3">The sequence shown here is derived from an EMBL/GenBank/DDBJ whole genome shotgun (WGS) entry which is preliminary data.</text>
</comment>
<keyword evidence="1" id="KW-0812">Transmembrane</keyword>
<protein>
    <submittedName>
        <fullName evidence="3">Type 11 methyltransferase</fullName>
    </submittedName>
</protein>
<proteinExistence type="predicted"/>
<name>A0A9K3L9M8_9STRA</name>
<dbReference type="AlphaFoldDB" id="A0A9K3L9M8"/>
<dbReference type="CDD" id="cd02440">
    <property type="entry name" value="AdoMet_MTases"/>
    <property type="match status" value="1"/>
</dbReference>
<reference evidence="3" key="2">
    <citation type="submission" date="2021-04" db="EMBL/GenBank/DDBJ databases">
        <authorList>
            <person name="Podell S."/>
        </authorList>
    </citation>
    <scope>NUCLEOTIDE SEQUENCE</scope>
    <source>
        <strain evidence="3">Hildebrandi</strain>
    </source>
</reference>
<dbReference type="InterPro" id="IPR013217">
    <property type="entry name" value="Methyltransf_12"/>
</dbReference>
<keyword evidence="3" id="KW-0808">Transferase</keyword>